<evidence type="ECO:0000256" key="1">
    <source>
        <dbReference type="ARBA" id="ARBA00003029"/>
    </source>
</evidence>
<dbReference type="OrthoDB" id="10264405at2759"/>
<evidence type="ECO:0000256" key="4">
    <source>
        <dbReference type="ARBA" id="ARBA00022490"/>
    </source>
</evidence>
<evidence type="ECO:0000313" key="14">
    <source>
        <dbReference type="Proteomes" id="UP000287033"/>
    </source>
</evidence>
<evidence type="ECO:0000256" key="6">
    <source>
        <dbReference type="ARBA" id="ARBA00023054"/>
    </source>
</evidence>
<keyword evidence="4" id="KW-0963">Cytoplasm</keyword>
<evidence type="ECO:0000256" key="9">
    <source>
        <dbReference type="ARBA" id="ARBA00023273"/>
    </source>
</evidence>
<evidence type="ECO:0000256" key="10">
    <source>
        <dbReference type="ARBA" id="ARBA00044754"/>
    </source>
</evidence>
<dbReference type="OMA" id="WKDESAT"/>
<keyword evidence="14" id="KW-1185">Reference proteome</keyword>
<evidence type="ECO:0000256" key="11">
    <source>
        <dbReference type="ARBA" id="ARBA00044800"/>
    </source>
</evidence>
<keyword evidence="5" id="KW-0282">Flagellum</keyword>
<dbReference type="PANTHER" id="PTHR28656">
    <property type="entry name" value="COILED-COIL DOMAIN-CONTAINING PROTEIN 153"/>
    <property type="match status" value="1"/>
</dbReference>
<evidence type="ECO:0000256" key="5">
    <source>
        <dbReference type="ARBA" id="ARBA00022846"/>
    </source>
</evidence>
<gene>
    <name evidence="13" type="ORF">chiPu_0013098</name>
</gene>
<dbReference type="PANTHER" id="PTHR28656:SF1">
    <property type="entry name" value="COILED-COIL DOMAIN-CONTAINING PROTEIN 153"/>
    <property type="match status" value="1"/>
</dbReference>
<name>A0A401SW63_CHIPU</name>
<evidence type="ECO:0000313" key="13">
    <source>
        <dbReference type="EMBL" id="GCC34623.1"/>
    </source>
</evidence>
<dbReference type="Proteomes" id="UP000287033">
    <property type="component" value="Unassembled WGS sequence"/>
</dbReference>
<feature type="coiled-coil region" evidence="12">
    <location>
        <begin position="14"/>
        <end position="123"/>
    </location>
</feature>
<comment type="subcellular location">
    <subcellularLocation>
        <location evidence="2">Cytoplasm</location>
        <location evidence="2">Cytoskeleton</location>
        <location evidence="2">Flagellum axoneme</location>
    </subcellularLocation>
</comment>
<accession>A0A401SW63</accession>
<comment type="function">
    <text evidence="1">Component of the nexin-dynein regulatory complex (N-DRC), a key regulator of ciliary/flagellar motility which maintains the alignment and integrity of the distal axoneme and regulates microtubule sliding in motile axonemes.</text>
</comment>
<keyword evidence="6 12" id="KW-0175">Coiled coil</keyword>
<dbReference type="EMBL" id="BEZZ01000616">
    <property type="protein sequence ID" value="GCC34623.1"/>
    <property type="molecule type" value="Genomic_DNA"/>
</dbReference>
<evidence type="ECO:0000256" key="2">
    <source>
        <dbReference type="ARBA" id="ARBA00004611"/>
    </source>
</evidence>
<comment type="caution">
    <text evidence="13">The sequence shown here is derived from an EMBL/GenBank/DDBJ whole genome shotgun (WGS) entry which is preliminary data.</text>
</comment>
<evidence type="ECO:0000256" key="7">
    <source>
        <dbReference type="ARBA" id="ARBA00023069"/>
    </source>
</evidence>
<protein>
    <recommendedName>
        <fullName evidence="11">Dynein regulatory complex protein 12</fullName>
    </recommendedName>
</protein>
<keyword evidence="8" id="KW-0206">Cytoskeleton</keyword>
<dbReference type="InterPro" id="IPR033585">
    <property type="entry name" value="DRC12-like"/>
</dbReference>
<evidence type="ECO:0000256" key="12">
    <source>
        <dbReference type="SAM" id="Coils"/>
    </source>
</evidence>
<organism evidence="13 14">
    <name type="scientific">Chiloscyllium punctatum</name>
    <name type="common">Brownbanded bambooshark</name>
    <name type="synonym">Hemiscyllium punctatum</name>
    <dbReference type="NCBI Taxonomy" id="137246"/>
    <lineage>
        <taxon>Eukaryota</taxon>
        <taxon>Metazoa</taxon>
        <taxon>Chordata</taxon>
        <taxon>Craniata</taxon>
        <taxon>Vertebrata</taxon>
        <taxon>Chondrichthyes</taxon>
        <taxon>Elasmobranchii</taxon>
        <taxon>Galeomorphii</taxon>
        <taxon>Galeoidea</taxon>
        <taxon>Orectolobiformes</taxon>
        <taxon>Hemiscylliidae</taxon>
        <taxon>Chiloscyllium</taxon>
    </lineage>
</organism>
<evidence type="ECO:0000256" key="3">
    <source>
        <dbReference type="ARBA" id="ARBA00011248"/>
    </source>
</evidence>
<evidence type="ECO:0000256" key="8">
    <source>
        <dbReference type="ARBA" id="ARBA00023212"/>
    </source>
</evidence>
<keyword evidence="7" id="KW-0969">Cilium</keyword>
<keyword evidence="9" id="KW-0966">Cell projection</keyword>
<reference evidence="13 14" key="1">
    <citation type="journal article" date="2018" name="Nat. Ecol. Evol.">
        <title>Shark genomes provide insights into elasmobranch evolution and the origin of vertebrates.</title>
        <authorList>
            <person name="Hara Y"/>
            <person name="Yamaguchi K"/>
            <person name="Onimaru K"/>
            <person name="Kadota M"/>
            <person name="Koyanagi M"/>
            <person name="Keeley SD"/>
            <person name="Tatsumi K"/>
            <person name="Tanaka K"/>
            <person name="Motone F"/>
            <person name="Kageyama Y"/>
            <person name="Nozu R"/>
            <person name="Adachi N"/>
            <person name="Nishimura O"/>
            <person name="Nakagawa R"/>
            <person name="Tanegashima C"/>
            <person name="Kiyatake I"/>
            <person name="Matsumoto R"/>
            <person name="Murakumo K"/>
            <person name="Nishida K"/>
            <person name="Terakita A"/>
            <person name="Kuratani S"/>
            <person name="Sato K"/>
            <person name="Hyodo S Kuraku.S."/>
        </authorList>
    </citation>
    <scope>NUCLEOTIDE SEQUENCE [LARGE SCALE GENOMIC DNA]</scope>
</reference>
<dbReference type="AlphaFoldDB" id="A0A401SW63"/>
<dbReference type="STRING" id="137246.A0A401SW63"/>
<comment type="subunit">
    <text evidence="3">Component of the nexin-dynein regulatory complex (N-DRC).</text>
</comment>
<proteinExistence type="inferred from homology"/>
<sequence>MFDPSLPVLRKDIARQALMVKEEWKAKLQLLKNDLTEEQDVKKAIHSDMTRQYKTMRADMELRVHQLEIEISHLQQQLTSCQQQLARTQEEKLQIIKEKDSTIKELQSKIDNMETEYEAILHESLDLLLNKVEAARLHWEKTATSFHSEQKQKLLEFGLNPLEI</sequence>
<comment type="similarity">
    <text evidence="10">Belongs to the DRC12 family.</text>
</comment>